<dbReference type="PROSITE" id="PS50112">
    <property type="entry name" value="PAS"/>
    <property type="match status" value="1"/>
</dbReference>
<feature type="transmembrane region" description="Helical" evidence="4">
    <location>
        <begin position="108"/>
        <end position="131"/>
    </location>
</feature>
<comment type="caution">
    <text evidence="6">The sequence shown here is derived from an EMBL/GenBank/DDBJ whole genome shotgun (WGS) entry which is preliminary data.</text>
</comment>
<accession>A0A5B7K236</accession>
<evidence type="ECO:0000313" key="7">
    <source>
        <dbReference type="Proteomes" id="UP000324222"/>
    </source>
</evidence>
<name>A0A5B7K236_PORTR</name>
<dbReference type="Gene3D" id="3.30.450.20">
    <property type="entry name" value="PAS domain"/>
    <property type="match status" value="1"/>
</dbReference>
<keyword evidence="3" id="KW-0539">Nucleus</keyword>
<dbReference type="EMBL" id="VSRR010123902">
    <property type="protein sequence ID" value="MPD00684.1"/>
    <property type="molecule type" value="Genomic_DNA"/>
</dbReference>
<evidence type="ECO:0000256" key="3">
    <source>
        <dbReference type="ARBA" id="ARBA00023242"/>
    </source>
</evidence>
<evidence type="ECO:0000256" key="4">
    <source>
        <dbReference type="SAM" id="Phobius"/>
    </source>
</evidence>
<dbReference type="Proteomes" id="UP000324222">
    <property type="component" value="Unassembled WGS sequence"/>
</dbReference>
<evidence type="ECO:0000313" key="6">
    <source>
        <dbReference type="EMBL" id="MPD00684.1"/>
    </source>
</evidence>
<gene>
    <name evidence="6" type="primary">trh_0</name>
    <name evidence="6" type="ORF">E2C01_096174</name>
</gene>
<organism evidence="6 7">
    <name type="scientific">Portunus trituberculatus</name>
    <name type="common">Swimming crab</name>
    <name type="synonym">Neptunus trituberculatus</name>
    <dbReference type="NCBI Taxonomy" id="210409"/>
    <lineage>
        <taxon>Eukaryota</taxon>
        <taxon>Metazoa</taxon>
        <taxon>Ecdysozoa</taxon>
        <taxon>Arthropoda</taxon>
        <taxon>Crustacea</taxon>
        <taxon>Multicrustacea</taxon>
        <taxon>Malacostraca</taxon>
        <taxon>Eumalacostraca</taxon>
        <taxon>Eucarida</taxon>
        <taxon>Decapoda</taxon>
        <taxon>Pleocyemata</taxon>
        <taxon>Brachyura</taxon>
        <taxon>Eubrachyura</taxon>
        <taxon>Portunoidea</taxon>
        <taxon>Portunidae</taxon>
        <taxon>Portuninae</taxon>
        <taxon>Portunus</taxon>
    </lineage>
</organism>
<keyword evidence="7" id="KW-1185">Reference proteome</keyword>
<dbReference type="PANTHER" id="PTHR23043:SF26">
    <property type="entry name" value="PROTEIN TRACHEALESS"/>
    <property type="match status" value="1"/>
</dbReference>
<evidence type="ECO:0000256" key="2">
    <source>
        <dbReference type="ARBA" id="ARBA00023163"/>
    </source>
</evidence>
<feature type="transmembrane region" description="Helical" evidence="4">
    <location>
        <begin position="74"/>
        <end position="101"/>
    </location>
</feature>
<sequence>MSGMTMDIFENHQGTHVLQSLDGFAFTLAADGRFLYISETVSIYLGLSQVSLLLPECNIASLSRFPVPSFSPFFFFFLFLLSYNYFFCLSFFFIFLSFLLLFSLLLHLLFFLYFILLSFLSLFLLFLLFHIPCCFPILSSP</sequence>
<keyword evidence="4" id="KW-1133">Transmembrane helix</keyword>
<evidence type="ECO:0000259" key="5">
    <source>
        <dbReference type="PROSITE" id="PS50112"/>
    </source>
</evidence>
<reference evidence="6 7" key="1">
    <citation type="submission" date="2019-05" db="EMBL/GenBank/DDBJ databases">
        <title>Another draft genome of Portunus trituberculatus and its Hox gene families provides insights of decapod evolution.</title>
        <authorList>
            <person name="Jeong J.-H."/>
            <person name="Song I."/>
            <person name="Kim S."/>
            <person name="Choi T."/>
            <person name="Kim D."/>
            <person name="Ryu S."/>
            <person name="Kim W."/>
        </authorList>
    </citation>
    <scope>NUCLEOTIDE SEQUENCE [LARGE SCALE GENOMIC DNA]</scope>
    <source>
        <tissue evidence="6">Muscle</tissue>
    </source>
</reference>
<protein>
    <submittedName>
        <fullName evidence="6">Protein trachealess</fullName>
    </submittedName>
</protein>
<keyword evidence="4" id="KW-0472">Membrane</keyword>
<evidence type="ECO:0000256" key="1">
    <source>
        <dbReference type="ARBA" id="ARBA00023015"/>
    </source>
</evidence>
<dbReference type="GO" id="GO:0000977">
    <property type="term" value="F:RNA polymerase II transcription regulatory region sequence-specific DNA binding"/>
    <property type="evidence" value="ECO:0007669"/>
    <property type="project" value="TreeGrafter"/>
</dbReference>
<dbReference type="GO" id="GO:0000981">
    <property type="term" value="F:DNA-binding transcription factor activity, RNA polymerase II-specific"/>
    <property type="evidence" value="ECO:0007669"/>
    <property type="project" value="TreeGrafter"/>
</dbReference>
<dbReference type="InterPro" id="IPR000014">
    <property type="entry name" value="PAS"/>
</dbReference>
<proteinExistence type="predicted"/>
<dbReference type="PANTHER" id="PTHR23043">
    <property type="entry name" value="HYPOXIA-INDUCIBLE FACTOR 1 ALPHA"/>
    <property type="match status" value="1"/>
</dbReference>
<keyword evidence="4" id="KW-0812">Transmembrane</keyword>
<dbReference type="GO" id="GO:0010557">
    <property type="term" value="P:positive regulation of macromolecule biosynthetic process"/>
    <property type="evidence" value="ECO:0007669"/>
    <property type="project" value="UniProtKB-ARBA"/>
</dbReference>
<keyword evidence="2" id="KW-0804">Transcription</keyword>
<feature type="domain" description="PAS" evidence="5">
    <location>
        <begin position="10"/>
        <end position="53"/>
    </location>
</feature>
<keyword evidence="1" id="KW-0805">Transcription regulation</keyword>
<dbReference type="AlphaFoldDB" id="A0A5B7K236"/>
<dbReference type="OrthoDB" id="6021714at2759"/>